<dbReference type="PANTHER" id="PTHR39335:SF1">
    <property type="entry name" value="BLL4220 PROTEIN"/>
    <property type="match status" value="1"/>
</dbReference>
<keyword evidence="2" id="KW-0732">Signal</keyword>
<feature type="chain" id="PRO_5046840144" description="Lipoprotein" evidence="2">
    <location>
        <begin position="26"/>
        <end position="334"/>
    </location>
</feature>
<reference evidence="3" key="1">
    <citation type="submission" date="2022-06" db="EMBL/GenBank/DDBJ databases">
        <authorList>
            <person name="Ping M."/>
        </authorList>
    </citation>
    <scope>NUCLEOTIDE SEQUENCE</scope>
    <source>
        <strain evidence="3">JCM11759T</strain>
    </source>
</reference>
<name>A0ABY5DIL6_9ACTN</name>
<organism evidence="3 4">
    <name type="scientific">Nocardiopsis exhalans</name>
    <dbReference type="NCBI Taxonomy" id="163604"/>
    <lineage>
        <taxon>Bacteria</taxon>
        <taxon>Bacillati</taxon>
        <taxon>Actinomycetota</taxon>
        <taxon>Actinomycetes</taxon>
        <taxon>Streptosporangiales</taxon>
        <taxon>Nocardiopsidaceae</taxon>
        <taxon>Nocardiopsis</taxon>
    </lineage>
</organism>
<gene>
    <name evidence="3" type="ORF">NE857_15520</name>
</gene>
<accession>A0ABY5DIL6</accession>
<dbReference type="RefSeq" id="WP_254421644.1">
    <property type="nucleotide sequence ID" value="NZ_BAAAJB010000027.1"/>
</dbReference>
<feature type="compositionally biased region" description="Acidic residues" evidence="1">
    <location>
        <begin position="316"/>
        <end position="334"/>
    </location>
</feature>
<dbReference type="InterPro" id="IPR005297">
    <property type="entry name" value="Lipoprotein_repeat"/>
</dbReference>
<evidence type="ECO:0000256" key="2">
    <source>
        <dbReference type="SAM" id="SignalP"/>
    </source>
</evidence>
<protein>
    <recommendedName>
        <fullName evidence="5">Lipoprotein</fullName>
    </recommendedName>
</protein>
<dbReference type="PROSITE" id="PS51257">
    <property type="entry name" value="PROKAR_LIPOPROTEIN"/>
    <property type="match status" value="1"/>
</dbReference>
<dbReference type="EMBL" id="CP099837">
    <property type="protein sequence ID" value="USY22895.1"/>
    <property type="molecule type" value="Genomic_DNA"/>
</dbReference>
<proteinExistence type="predicted"/>
<sequence>MRAKRFHSLAAGALGLALLTGCGNAAPTTTTDPYAADPPQEQPAAETEAATGAEDTGIADGVLNLVLRGHETLGELVTDAAGHTLYRFDEDSPEAETSACYGDCADNWIPVAAAQEMTIPGGDELLDSFEREDGIEQVTLDGWPLYRHAADAGPGDTNGEGAQEAWYAASPVGTKAQDEPWTDGYCPQGFQVRQDPELGEIVVDDEGFTLYRFEEDSANPPEATCFDECAEIWPPVLAMAQFDFGQGLDPALFGEVEREHRLSQVTLNGWALYRYAEDNAPGEVNGHGVGDVWYAVTPEGAIAGGGADSGNAGNDDSGDSDSGYGDDDDSGSGY</sequence>
<feature type="region of interest" description="Disordered" evidence="1">
    <location>
        <begin position="29"/>
        <end position="55"/>
    </location>
</feature>
<keyword evidence="4" id="KW-1185">Reference proteome</keyword>
<evidence type="ECO:0000313" key="4">
    <source>
        <dbReference type="Proteomes" id="UP001055940"/>
    </source>
</evidence>
<dbReference type="Proteomes" id="UP001055940">
    <property type="component" value="Chromosome"/>
</dbReference>
<evidence type="ECO:0000313" key="3">
    <source>
        <dbReference type="EMBL" id="USY22895.1"/>
    </source>
</evidence>
<feature type="region of interest" description="Disordered" evidence="1">
    <location>
        <begin position="303"/>
        <end position="334"/>
    </location>
</feature>
<evidence type="ECO:0008006" key="5">
    <source>
        <dbReference type="Google" id="ProtNLM"/>
    </source>
</evidence>
<dbReference type="Pfam" id="PF03640">
    <property type="entry name" value="Lipoprotein_15"/>
    <property type="match status" value="4"/>
</dbReference>
<evidence type="ECO:0000256" key="1">
    <source>
        <dbReference type="SAM" id="MobiDB-lite"/>
    </source>
</evidence>
<feature type="signal peptide" evidence="2">
    <location>
        <begin position="1"/>
        <end position="25"/>
    </location>
</feature>
<dbReference type="PANTHER" id="PTHR39335">
    <property type="entry name" value="BLL4220 PROTEIN"/>
    <property type="match status" value="1"/>
</dbReference>